<feature type="transmembrane region" description="Helical" evidence="10">
    <location>
        <begin position="355"/>
        <end position="374"/>
    </location>
</feature>
<dbReference type="EMBL" id="JACNEP010000004">
    <property type="protein sequence ID" value="MBC3765611.1"/>
    <property type="molecule type" value="Genomic_DNA"/>
</dbReference>
<dbReference type="PANTHER" id="PTHR48086:SF7">
    <property type="entry name" value="SODIUM-SOLUTE SYMPORTER-RELATED"/>
    <property type="match status" value="1"/>
</dbReference>
<feature type="transmembrane region" description="Helical" evidence="10">
    <location>
        <begin position="74"/>
        <end position="93"/>
    </location>
</feature>
<protein>
    <submittedName>
        <fullName evidence="11">Sodium:solute symporter family protein</fullName>
    </submittedName>
</protein>
<gene>
    <name evidence="11" type="ORF">H8B19_06965</name>
</gene>
<sequence>MMQYLFIVAFFVYLAAMIALGWYVSRRNRSGEQFLLGGRSLPFVLTLGTTVATMVGTGSSMGAVGFAYQNGWGGTLYGIGGAIGILLLAWWFAPLRNLRFMTMSEEIAYYVGANPLVKNVIAVIIYVASIGWLGAHIIGGGMYLAWLTGMEIHLAKLLIALSFAVYVIVGGYTAVVWTDSIQALILFFGFILMAVFSVEAVGGWDAMLAAQPAENVSWLALDKIGVLPAVSLSMAILVGILATPSFRQRIYSGNKVADIRRSFVCSGLLYLGFSAIPAIIGMSAFGLNDSLDNASFAFPHLALNVLPLGLGIIIIMAGLSATLSSASSDAIAAVSVVMRDLYLMVRGKMPPADKVVLLSRFGLVFTIGLALLFALGSNNIISYITHMIALLMSGLCACALLGRFWPRLNWQGALACLLGGSLCALVVSFTPDWSAYWGNPVIPSLLCAMLAGIVVSLFSPASSVSAEQALEILTRERELMEKSDGQNQEEEIPTDANLTINNAGAK</sequence>
<feature type="transmembrane region" description="Helical" evidence="10">
    <location>
        <begin position="6"/>
        <end position="24"/>
    </location>
</feature>
<feature type="transmembrane region" description="Helical" evidence="10">
    <location>
        <begin position="408"/>
        <end position="429"/>
    </location>
</feature>
<feature type="compositionally biased region" description="Polar residues" evidence="9">
    <location>
        <begin position="496"/>
        <end position="506"/>
    </location>
</feature>
<dbReference type="Pfam" id="PF00474">
    <property type="entry name" value="SSF"/>
    <property type="match status" value="1"/>
</dbReference>
<keyword evidence="4 10" id="KW-0812">Transmembrane</keyword>
<reference evidence="11" key="2">
    <citation type="submission" date="2020-08" db="EMBL/GenBank/DDBJ databases">
        <authorList>
            <person name="Lai Q."/>
        </authorList>
    </citation>
    <scope>NUCLEOTIDE SEQUENCE</scope>
    <source>
        <strain evidence="11">S27-2</strain>
    </source>
</reference>
<evidence type="ECO:0000256" key="8">
    <source>
        <dbReference type="RuleBase" id="RU362091"/>
    </source>
</evidence>
<feature type="transmembrane region" description="Helical" evidence="10">
    <location>
        <begin position="44"/>
        <end position="68"/>
    </location>
</feature>
<evidence type="ECO:0000256" key="4">
    <source>
        <dbReference type="ARBA" id="ARBA00022692"/>
    </source>
</evidence>
<evidence type="ECO:0000313" key="11">
    <source>
        <dbReference type="EMBL" id="MBC3765611.1"/>
    </source>
</evidence>
<evidence type="ECO:0000256" key="2">
    <source>
        <dbReference type="ARBA" id="ARBA00006434"/>
    </source>
</evidence>
<name>A0A8J6IU11_9ALTE</name>
<evidence type="ECO:0000256" key="6">
    <source>
        <dbReference type="ARBA" id="ARBA00022989"/>
    </source>
</evidence>
<dbReference type="InterPro" id="IPR050277">
    <property type="entry name" value="Sodium:Solute_Symporter"/>
</dbReference>
<evidence type="ECO:0000256" key="5">
    <source>
        <dbReference type="ARBA" id="ARBA00022847"/>
    </source>
</evidence>
<dbReference type="AlphaFoldDB" id="A0A8J6IU11"/>
<evidence type="ECO:0000256" key="1">
    <source>
        <dbReference type="ARBA" id="ARBA00004141"/>
    </source>
</evidence>
<evidence type="ECO:0000313" key="12">
    <source>
        <dbReference type="Proteomes" id="UP000601768"/>
    </source>
</evidence>
<keyword evidence="5" id="KW-0769">Symport</keyword>
<dbReference type="Proteomes" id="UP000601768">
    <property type="component" value="Unassembled WGS sequence"/>
</dbReference>
<dbReference type="PANTHER" id="PTHR48086">
    <property type="entry name" value="SODIUM/PROLINE SYMPORTER-RELATED"/>
    <property type="match status" value="1"/>
</dbReference>
<dbReference type="PROSITE" id="PS50283">
    <property type="entry name" value="NA_SOLUT_SYMP_3"/>
    <property type="match status" value="1"/>
</dbReference>
<dbReference type="Gene3D" id="1.20.1730.10">
    <property type="entry name" value="Sodium/glucose cotransporter"/>
    <property type="match status" value="1"/>
</dbReference>
<reference evidence="11" key="1">
    <citation type="journal article" date="2018" name="Int. J. Syst. Evol. Microbiol.">
        <title>Neptunicella marina gen. nov., sp. nov., isolated from surface seawater.</title>
        <authorList>
            <person name="Liu X."/>
            <person name="Lai Q."/>
            <person name="Du Y."/>
            <person name="Zhang X."/>
            <person name="Liu Z."/>
            <person name="Sun F."/>
            <person name="Shao Z."/>
        </authorList>
    </citation>
    <scope>NUCLEOTIDE SEQUENCE</scope>
    <source>
        <strain evidence="11">S27-2</strain>
    </source>
</reference>
<feature type="region of interest" description="Disordered" evidence="9">
    <location>
        <begin position="480"/>
        <end position="506"/>
    </location>
</feature>
<feature type="transmembrane region" description="Helical" evidence="10">
    <location>
        <begin position="184"/>
        <end position="204"/>
    </location>
</feature>
<dbReference type="InterPro" id="IPR001734">
    <property type="entry name" value="Na/solute_symporter"/>
</dbReference>
<comment type="subcellular location">
    <subcellularLocation>
        <location evidence="1">Membrane</location>
        <topology evidence="1">Multi-pass membrane protein</topology>
    </subcellularLocation>
</comment>
<accession>A0A8J6IU11</accession>
<evidence type="ECO:0000256" key="7">
    <source>
        <dbReference type="ARBA" id="ARBA00023136"/>
    </source>
</evidence>
<dbReference type="InterPro" id="IPR038377">
    <property type="entry name" value="Na/Glc_symporter_sf"/>
</dbReference>
<keyword evidence="12" id="KW-1185">Reference proteome</keyword>
<evidence type="ECO:0000256" key="9">
    <source>
        <dbReference type="SAM" id="MobiDB-lite"/>
    </source>
</evidence>
<dbReference type="CDD" id="cd10322">
    <property type="entry name" value="SLC5sbd"/>
    <property type="match status" value="1"/>
</dbReference>
<feature type="transmembrane region" description="Helical" evidence="10">
    <location>
        <begin position="305"/>
        <end position="334"/>
    </location>
</feature>
<feature type="transmembrane region" description="Helical" evidence="10">
    <location>
        <begin position="263"/>
        <end position="285"/>
    </location>
</feature>
<proteinExistence type="inferred from homology"/>
<feature type="transmembrane region" description="Helical" evidence="10">
    <location>
        <begin position="441"/>
        <end position="458"/>
    </location>
</feature>
<feature type="transmembrane region" description="Helical" evidence="10">
    <location>
        <begin position="224"/>
        <end position="242"/>
    </location>
</feature>
<comment type="similarity">
    <text evidence="2 8">Belongs to the sodium:solute symporter (SSF) (TC 2.A.21) family.</text>
</comment>
<evidence type="ECO:0000256" key="3">
    <source>
        <dbReference type="ARBA" id="ARBA00022448"/>
    </source>
</evidence>
<feature type="transmembrane region" description="Helical" evidence="10">
    <location>
        <begin position="120"/>
        <end position="145"/>
    </location>
</feature>
<keyword evidence="3" id="KW-0813">Transport</keyword>
<keyword evidence="6 10" id="KW-1133">Transmembrane helix</keyword>
<comment type="caution">
    <text evidence="11">The sequence shown here is derived from an EMBL/GenBank/DDBJ whole genome shotgun (WGS) entry which is preliminary data.</text>
</comment>
<keyword evidence="7 10" id="KW-0472">Membrane</keyword>
<feature type="transmembrane region" description="Helical" evidence="10">
    <location>
        <begin position="380"/>
        <end position="401"/>
    </location>
</feature>
<organism evidence="11 12">
    <name type="scientific">Neptunicella marina</name>
    <dbReference type="NCBI Taxonomy" id="2125989"/>
    <lineage>
        <taxon>Bacteria</taxon>
        <taxon>Pseudomonadati</taxon>
        <taxon>Pseudomonadota</taxon>
        <taxon>Gammaproteobacteria</taxon>
        <taxon>Alteromonadales</taxon>
        <taxon>Alteromonadaceae</taxon>
        <taxon>Neptunicella</taxon>
    </lineage>
</organism>
<dbReference type="GO" id="GO:0005886">
    <property type="term" value="C:plasma membrane"/>
    <property type="evidence" value="ECO:0007669"/>
    <property type="project" value="TreeGrafter"/>
</dbReference>
<evidence type="ECO:0000256" key="10">
    <source>
        <dbReference type="SAM" id="Phobius"/>
    </source>
</evidence>
<dbReference type="GO" id="GO:0015293">
    <property type="term" value="F:symporter activity"/>
    <property type="evidence" value="ECO:0007669"/>
    <property type="project" value="UniProtKB-KW"/>
</dbReference>
<feature type="transmembrane region" description="Helical" evidence="10">
    <location>
        <begin position="157"/>
        <end position="177"/>
    </location>
</feature>